<dbReference type="AlphaFoldDB" id="A0AAW0GUX9"/>
<dbReference type="Proteomes" id="UP001385951">
    <property type="component" value="Unassembled WGS sequence"/>
</dbReference>
<protein>
    <recommendedName>
        <fullName evidence="3">EthD domain-containing protein</fullName>
    </recommendedName>
</protein>
<sequence length="235" mass="27891">MSNVPALLLVFSDPGDQVTETEFHDWYDNEHVPLRVDIPAFTSWRRLKAANPQAAPWAALYDLTCHEDTQKAPYTTLAETRSEREKDVLSKLKLLDRRIYELWQGTPVHPPSPSFDEKKPPQFVSFVFSDIDPELEEEYNKWYDEEHIPLLSKVPGWLRTRRFVLKEWNRVGTGIQEEDKPPTKYVSMMEWDHFEGMQSEEYKHATSTPWRMKIVGEMKNVERPVFTHYKVWHRE</sequence>
<gene>
    <name evidence="1" type="ORF">QCA50_002142</name>
</gene>
<comment type="caution">
    <text evidence="1">The sequence shown here is derived from an EMBL/GenBank/DDBJ whole genome shotgun (WGS) entry which is preliminary data.</text>
</comment>
<proteinExistence type="predicted"/>
<name>A0AAW0GUX9_9APHY</name>
<keyword evidence="2" id="KW-1185">Reference proteome</keyword>
<accession>A0AAW0GUX9</accession>
<dbReference type="Gene3D" id="3.30.70.100">
    <property type="match status" value="1"/>
</dbReference>
<organism evidence="1 2">
    <name type="scientific">Cerrena zonata</name>
    <dbReference type="NCBI Taxonomy" id="2478898"/>
    <lineage>
        <taxon>Eukaryota</taxon>
        <taxon>Fungi</taxon>
        <taxon>Dikarya</taxon>
        <taxon>Basidiomycota</taxon>
        <taxon>Agaricomycotina</taxon>
        <taxon>Agaricomycetes</taxon>
        <taxon>Polyporales</taxon>
        <taxon>Cerrenaceae</taxon>
        <taxon>Cerrena</taxon>
    </lineage>
</organism>
<reference evidence="1 2" key="1">
    <citation type="submission" date="2022-09" db="EMBL/GenBank/DDBJ databases">
        <authorList>
            <person name="Palmer J.M."/>
        </authorList>
    </citation>
    <scope>NUCLEOTIDE SEQUENCE [LARGE SCALE GENOMIC DNA]</scope>
    <source>
        <strain evidence="1 2">DSM 7382</strain>
    </source>
</reference>
<evidence type="ECO:0000313" key="1">
    <source>
        <dbReference type="EMBL" id="KAK7694954.1"/>
    </source>
</evidence>
<evidence type="ECO:0000313" key="2">
    <source>
        <dbReference type="Proteomes" id="UP001385951"/>
    </source>
</evidence>
<evidence type="ECO:0008006" key="3">
    <source>
        <dbReference type="Google" id="ProtNLM"/>
    </source>
</evidence>
<dbReference type="SUPFAM" id="SSF54909">
    <property type="entry name" value="Dimeric alpha+beta barrel"/>
    <property type="match status" value="2"/>
</dbReference>
<dbReference type="EMBL" id="JASBNA010000002">
    <property type="protein sequence ID" value="KAK7694954.1"/>
    <property type="molecule type" value="Genomic_DNA"/>
</dbReference>
<dbReference type="InterPro" id="IPR011008">
    <property type="entry name" value="Dimeric_a/b-barrel"/>
</dbReference>